<protein>
    <submittedName>
        <fullName evidence="1">EamA family transporter</fullName>
    </submittedName>
</protein>
<sequence>MNLILALVAALAYGVSDYLGGLASRRHPVLHVILVAYPVSALALLLAAPWLGGEPTSEALLYGALSGASMALAIGFFYAALAQGPMSVVSPVTAVLAAAIPVGLGLLAGETLTALALLGVALALGAIVLVSLPPKRATTVCADAPRLTPAVLGLACVAGSAFALSFFLIHRIPAGGGLWPMLAARGTATGAVLLFWIVRRRCVSLARSAQLAQLARPKQSGGDLLRLGAWVGVLDGLANACVYYALGLGALSTTSVITSLYPVATVALAILLLGERVGRVQAAGMALAAVAVGLIAL</sequence>
<dbReference type="Proteomes" id="UP001364695">
    <property type="component" value="Unassembled WGS sequence"/>
</dbReference>
<dbReference type="EMBL" id="JAWDIE010000001">
    <property type="protein sequence ID" value="MEJ7136820.1"/>
    <property type="molecule type" value="Genomic_DNA"/>
</dbReference>
<proteinExistence type="predicted"/>
<evidence type="ECO:0000313" key="1">
    <source>
        <dbReference type="EMBL" id="MEJ7136820.1"/>
    </source>
</evidence>
<reference evidence="1" key="1">
    <citation type="submission" date="2023-10" db="EMBL/GenBank/DDBJ databases">
        <title>Amphibacter perezi, gen. nov., sp. nov. a novel taxa of the family Comamonadaceae, class Betaproteobacteria isolated from the skin microbiota of Pelophylax perezi from different populations.</title>
        <authorList>
            <person name="Costa S."/>
            <person name="Proenca D.N."/>
            <person name="Lopes I."/>
            <person name="Morais P.V."/>
        </authorList>
    </citation>
    <scope>NUCLEOTIDE SEQUENCE</scope>
    <source>
        <strain evidence="1">SL12-8</strain>
    </source>
</reference>
<evidence type="ECO:0000313" key="2">
    <source>
        <dbReference type="Proteomes" id="UP001364695"/>
    </source>
</evidence>
<name>A0ACC6NXV7_9BURK</name>
<gene>
    <name evidence="1" type="ORF">RV045_00050</name>
</gene>
<organism evidence="1 2">
    <name type="scientific">Amphibiibacter pelophylacis</name>
    <dbReference type="NCBI Taxonomy" id="1799477"/>
    <lineage>
        <taxon>Bacteria</taxon>
        <taxon>Pseudomonadati</taxon>
        <taxon>Pseudomonadota</taxon>
        <taxon>Betaproteobacteria</taxon>
        <taxon>Burkholderiales</taxon>
        <taxon>Sphaerotilaceae</taxon>
        <taxon>Amphibiibacter</taxon>
    </lineage>
</organism>
<comment type="caution">
    <text evidence="1">The sequence shown here is derived from an EMBL/GenBank/DDBJ whole genome shotgun (WGS) entry which is preliminary data.</text>
</comment>
<keyword evidence="2" id="KW-1185">Reference proteome</keyword>
<accession>A0ACC6NXV7</accession>